<sequence>MSYVQYIWILLSILVSITCSFCFMQPEWIMHVNFTNTFGIYTYCVSQRAGMDTRAYGYYGGRFSFGNIPSTTWQAACLLYGGGCLFTCFGVLCSLTTMYVRTHLERTLVMCTRYLQTSAGMYM</sequence>
<organism evidence="6 7">
    <name type="scientific">Dreissena polymorpha</name>
    <name type="common">Zebra mussel</name>
    <name type="synonym">Mytilus polymorpha</name>
    <dbReference type="NCBI Taxonomy" id="45954"/>
    <lineage>
        <taxon>Eukaryota</taxon>
        <taxon>Metazoa</taxon>
        <taxon>Spiralia</taxon>
        <taxon>Lophotrochozoa</taxon>
        <taxon>Mollusca</taxon>
        <taxon>Bivalvia</taxon>
        <taxon>Autobranchia</taxon>
        <taxon>Heteroconchia</taxon>
        <taxon>Euheterodonta</taxon>
        <taxon>Imparidentia</taxon>
        <taxon>Neoheterodontei</taxon>
        <taxon>Myida</taxon>
        <taxon>Dreissenoidea</taxon>
        <taxon>Dreissenidae</taxon>
        <taxon>Dreissena</taxon>
    </lineage>
</organism>
<name>A0A9D4N1Q2_DREPO</name>
<dbReference type="Proteomes" id="UP000828390">
    <property type="component" value="Unassembled WGS sequence"/>
</dbReference>
<keyword evidence="4 5" id="KW-0472">Membrane</keyword>
<keyword evidence="7" id="KW-1185">Reference proteome</keyword>
<comment type="caution">
    <text evidence="6">The sequence shown here is derived from an EMBL/GenBank/DDBJ whole genome shotgun (WGS) entry which is preliminary data.</text>
</comment>
<evidence type="ECO:0000256" key="1">
    <source>
        <dbReference type="ARBA" id="ARBA00004141"/>
    </source>
</evidence>
<gene>
    <name evidence="6" type="ORF">DPMN_010181</name>
</gene>
<feature type="transmembrane region" description="Helical" evidence="5">
    <location>
        <begin position="6"/>
        <end position="24"/>
    </location>
</feature>
<dbReference type="EMBL" id="JAIWYP010000001">
    <property type="protein sequence ID" value="KAH3886180.1"/>
    <property type="molecule type" value="Genomic_DNA"/>
</dbReference>
<feature type="transmembrane region" description="Helical" evidence="5">
    <location>
        <begin position="77"/>
        <end position="100"/>
    </location>
</feature>
<comment type="subcellular location">
    <subcellularLocation>
        <location evidence="1">Membrane</location>
        <topology evidence="1">Multi-pass membrane protein</topology>
    </subcellularLocation>
</comment>
<dbReference type="PANTHER" id="PTHR12489:SF22">
    <property type="entry name" value="SI:DKEY-35M8.1"/>
    <property type="match status" value="1"/>
</dbReference>
<evidence type="ECO:0000256" key="3">
    <source>
        <dbReference type="ARBA" id="ARBA00022989"/>
    </source>
</evidence>
<proteinExistence type="predicted"/>
<reference evidence="6" key="2">
    <citation type="submission" date="2020-11" db="EMBL/GenBank/DDBJ databases">
        <authorList>
            <person name="McCartney M.A."/>
            <person name="Auch B."/>
            <person name="Kono T."/>
            <person name="Mallez S."/>
            <person name="Becker A."/>
            <person name="Gohl D.M."/>
            <person name="Silverstein K.A.T."/>
            <person name="Koren S."/>
            <person name="Bechman K.B."/>
            <person name="Herman A."/>
            <person name="Abrahante J.E."/>
            <person name="Garbe J."/>
        </authorList>
    </citation>
    <scope>NUCLEOTIDE SEQUENCE</scope>
    <source>
        <strain evidence="6">Duluth1</strain>
        <tissue evidence="6">Whole animal</tissue>
    </source>
</reference>
<evidence type="ECO:0000256" key="4">
    <source>
        <dbReference type="ARBA" id="ARBA00023136"/>
    </source>
</evidence>
<dbReference type="InterPro" id="IPR019372">
    <property type="entry name" value="LHFPL"/>
</dbReference>
<reference evidence="6" key="1">
    <citation type="journal article" date="2019" name="bioRxiv">
        <title>The Genome of the Zebra Mussel, Dreissena polymorpha: A Resource for Invasive Species Research.</title>
        <authorList>
            <person name="McCartney M.A."/>
            <person name="Auch B."/>
            <person name="Kono T."/>
            <person name="Mallez S."/>
            <person name="Zhang Y."/>
            <person name="Obille A."/>
            <person name="Becker A."/>
            <person name="Abrahante J.E."/>
            <person name="Garbe J."/>
            <person name="Badalamenti J.P."/>
            <person name="Herman A."/>
            <person name="Mangelson H."/>
            <person name="Liachko I."/>
            <person name="Sullivan S."/>
            <person name="Sone E.D."/>
            <person name="Koren S."/>
            <person name="Silverstein K.A.T."/>
            <person name="Beckman K.B."/>
            <person name="Gohl D.M."/>
        </authorList>
    </citation>
    <scope>NUCLEOTIDE SEQUENCE</scope>
    <source>
        <strain evidence="6">Duluth1</strain>
        <tissue evidence="6">Whole animal</tissue>
    </source>
</reference>
<dbReference type="PANTHER" id="PTHR12489">
    <property type="entry name" value="LIPOMA HMGIC FUSION PARTNER-LIKE PROTEIN"/>
    <property type="match status" value="1"/>
</dbReference>
<accession>A0A9D4N1Q2</accession>
<evidence type="ECO:0000313" key="6">
    <source>
        <dbReference type="EMBL" id="KAH3886180.1"/>
    </source>
</evidence>
<evidence type="ECO:0000256" key="5">
    <source>
        <dbReference type="SAM" id="Phobius"/>
    </source>
</evidence>
<keyword evidence="2 5" id="KW-0812">Transmembrane</keyword>
<dbReference type="GO" id="GO:0016020">
    <property type="term" value="C:membrane"/>
    <property type="evidence" value="ECO:0007669"/>
    <property type="project" value="UniProtKB-SubCell"/>
</dbReference>
<protein>
    <submittedName>
        <fullName evidence="6">Uncharacterized protein</fullName>
    </submittedName>
</protein>
<dbReference type="AlphaFoldDB" id="A0A9D4N1Q2"/>
<dbReference type="Pfam" id="PF10242">
    <property type="entry name" value="L_HMGIC_fpl"/>
    <property type="match status" value="1"/>
</dbReference>
<evidence type="ECO:0000256" key="2">
    <source>
        <dbReference type="ARBA" id="ARBA00022692"/>
    </source>
</evidence>
<evidence type="ECO:0000313" key="7">
    <source>
        <dbReference type="Proteomes" id="UP000828390"/>
    </source>
</evidence>
<keyword evidence="3 5" id="KW-1133">Transmembrane helix</keyword>